<organism evidence="6 7">
    <name type="scientific">Alectoria fallacina</name>
    <dbReference type="NCBI Taxonomy" id="1903189"/>
    <lineage>
        <taxon>Eukaryota</taxon>
        <taxon>Fungi</taxon>
        <taxon>Dikarya</taxon>
        <taxon>Ascomycota</taxon>
        <taxon>Pezizomycotina</taxon>
        <taxon>Lecanoromycetes</taxon>
        <taxon>OSLEUM clade</taxon>
        <taxon>Lecanoromycetidae</taxon>
        <taxon>Lecanorales</taxon>
        <taxon>Lecanorineae</taxon>
        <taxon>Parmeliaceae</taxon>
        <taxon>Alectoria</taxon>
    </lineage>
</organism>
<dbReference type="GO" id="GO:0016740">
    <property type="term" value="F:transferase activity"/>
    <property type="evidence" value="ECO:0007669"/>
    <property type="project" value="UniProtKB-KW"/>
</dbReference>
<dbReference type="AlphaFoldDB" id="A0A8H3J9M8"/>
<keyword evidence="1" id="KW-0479">Metal-binding</keyword>
<feature type="region of interest" description="Disordered" evidence="4">
    <location>
        <begin position="175"/>
        <end position="361"/>
    </location>
</feature>
<sequence length="387" mass="42571">MSNRQNPSPAKRTPRPSTPEAEGSFPSTPYFDEAAYRCTCDTPDASGNWICCDSDDCPVGWHHWECVWVTEEPSGDWLCPRCSLKSNTEAEIQKQRTVAKMSMFPKLGKTAAIDLIDTLDRENRSGQVVRAKRGIAIKKGPPKKERSKWIGWVEMTSEDEDDPKQSIFASQEADFVAEEKQTKARATQSKGRPTRSRTVKGTPKAAAGAKKEGGIESDEEEIDQENPTRKADPEPPFHHHHHHLLLLGPIPRQPDQPPPKARKTSTPVPNPSPKPPNPPPPALSSQTTHSLPTTAPSPNQDSPFATTVRHPSDVPSMPLTSSAAAMVIDTDEQGRTPIDNEERGRAAPIITSTAPDGSSSVDYWSYRTNTWSTIPLSAMRSTLPRLL</sequence>
<evidence type="ECO:0000256" key="3">
    <source>
        <dbReference type="ARBA" id="ARBA00022833"/>
    </source>
</evidence>
<dbReference type="InterPro" id="IPR019786">
    <property type="entry name" value="Zinc_finger_PHD-type_CS"/>
</dbReference>
<dbReference type="Gene3D" id="3.30.40.10">
    <property type="entry name" value="Zinc/RING finger domain, C3HC4 (zinc finger)"/>
    <property type="match status" value="1"/>
</dbReference>
<evidence type="ECO:0000256" key="4">
    <source>
        <dbReference type="SAM" id="MobiDB-lite"/>
    </source>
</evidence>
<feature type="compositionally biased region" description="Pro residues" evidence="4">
    <location>
        <begin position="268"/>
        <end position="282"/>
    </location>
</feature>
<comment type="caution">
    <text evidence="6">The sequence shown here is derived from an EMBL/GenBank/DDBJ whole genome shotgun (WGS) entry which is preliminary data.</text>
</comment>
<name>A0A8H3J9M8_9LECA</name>
<feature type="compositionally biased region" description="Basic and acidic residues" evidence="4">
    <location>
        <begin position="226"/>
        <end position="237"/>
    </location>
</feature>
<dbReference type="PROSITE" id="PS01359">
    <property type="entry name" value="ZF_PHD_1"/>
    <property type="match status" value="1"/>
</dbReference>
<evidence type="ECO:0000256" key="2">
    <source>
        <dbReference type="ARBA" id="ARBA00022771"/>
    </source>
</evidence>
<feature type="compositionally biased region" description="Polar residues" evidence="4">
    <location>
        <begin position="283"/>
        <end position="305"/>
    </location>
</feature>
<dbReference type="EMBL" id="CAJPDR010000923">
    <property type="protein sequence ID" value="CAF9943209.1"/>
    <property type="molecule type" value="Genomic_DNA"/>
</dbReference>
<accession>A0A8H3J9M8</accession>
<feature type="region of interest" description="Disordered" evidence="4">
    <location>
        <begin position="1"/>
        <end position="26"/>
    </location>
</feature>
<dbReference type="SUPFAM" id="SSF57903">
    <property type="entry name" value="FYVE/PHD zinc finger"/>
    <property type="match status" value="1"/>
</dbReference>
<dbReference type="InterPro" id="IPR013083">
    <property type="entry name" value="Znf_RING/FYVE/PHD"/>
</dbReference>
<keyword evidence="7" id="KW-1185">Reference proteome</keyword>
<protein>
    <submittedName>
        <fullName evidence="6">Histone acetyltransferase complex subunit</fullName>
    </submittedName>
</protein>
<proteinExistence type="predicted"/>
<evidence type="ECO:0000313" key="7">
    <source>
        <dbReference type="Proteomes" id="UP000664203"/>
    </source>
</evidence>
<dbReference type="InterPro" id="IPR011011">
    <property type="entry name" value="Znf_FYVE_PHD"/>
</dbReference>
<dbReference type="Proteomes" id="UP000664203">
    <property type="component" value="Unassembled WGS sequence"/>
</dbReference>
<reference evidence="6" key="1">
    <citation type="submission" date="2021-03" db="EMBL/GenBank/DDBJ databases">
        <authorList>
            <person name="Tagirdzhanova G."/>
        </authorList>
    </citation>
    <scope>NUCLEOTIDE SEQUENCE</scope>
</reference>
<feature type="domain" description="Zinc finger PHD-type" evidence="5">
    <location>
        <begin position="37"/>
        <end position="83"/>
    </location>
</feature>
<feature type="compositionally biased region" description="Acidic residues" evidence="4">
    <location>
        <begin position="215"/>
        <end position="224"/>
    </location>
</feature>
<dbReference type="GO" id="GO:0008270">
    <property type="term" value="F:zinc ion binding"/>
    <property type="evidence" value="ECO:0007669"/>
    <property type="project" value="UniProtKB-KW"/>
</dbReference>
<keyword evidence="2" id="KW-0863">Zinc-finger</keyword>
<feature type="compositionally biased region" description="Basic and acidic residues" evidence="4">
    <location>
        <begin position="332"/>
        <end position="345"/>
    </location>
</feature>
<evidence type="ECO:0000313" key="6">
    <source>
        <dbReference type="EMBL" id="CAF9943209.1"/>
    </source>
</evidence>
<feature type="compositionally biased region" description="Polar residues" evidence="4">
    <location>
        <begin position="350"/>
        <end position="361"/>
    </location>
</feature>
<dbReference type="SMART" id="SM00249">
    <property type="entry name" value="PHD"/>
    <property type="match status" value="1"/>
</dbReference>
<dbReference type="InterPro" id="IPR001965">
    <property type="entry name" value="Znf_PHD"/>
</dbReference>
<gene>
    <name evidence="6" type="primary">YNG2_2</name>
    <name evidence="6" type="ORF">ALECFALPRED_010841</name>
</gene>
<evidence type="ECO:0000256" key="1">
    <source>
        <dbReference type="ARBA" id="ARBA00022723"/>
    </source>
</evidence>
<keyword evidence="3" id="KW-0862">Zinc</keyword>
<evidence type="ECO:0000259" key="5">
    <source>
        <dbReference type="SMART" id="SM00249"/>
    </source>
</evidence>
<dbReference type="OrthoDB" id="5417730at2759"/>